<proteinExistence type="predicted"/>
<dbReference type="WBParaSite" id="SBAD_0000481901-mRNA-1">
    <property type="protein sequence ID" value="SBAD_0000481901-mRNA-1"/>
    <property type="gene ID" value="SBAD_0000481901"/>
</dbReference>
<evidence type="ECO:0000313" key="3">
    <source>
        <dbReference type="WBParaSite" id="SBAD_0000481901-mRNA-1"/>
    </source>
</evidence>
<protein>
    <submittedName>
        <fullName evidence="3">Carrier domain-containing protein</fullName>
    </submittedName>
</protein>
<gene>
    <name evidence="1" type="ORF">SBAD_LOCUS4624</name>
</gene>
<sequence length="70" mass="7736">MRLPTWMKPENASIPHQLPLKVCQLTAAAISRQFSKRYHIADDQLLLGSDAISISIEVISHLALSVEPGQ</sequence>
<reference evidence="1 2" key="2">
    <citation type="submission" date="2018-11" db="EMBL/GenBank/DDBJ databases">
        <authorList>
            <consortium name="Pathogen Informatics"/>
        </authorList>
    </citation>
    <scope>NUCLEOTIDE SEQUENCE [LARGE SCALE GENOMIC DNA]</scope>
</reference>
<dbReference type="AlphaFoldDB" id="A0A183ILX8"/>
<reference evidence="3" key="1">
    <citation type="submission" date="2016-06" db="UniProtKB">
        <authorList>
            <consortium name="WormBaseParasite"/>
        </authorList>
    </citation>
    <scope>IDENTIFICATION</scope>
</reference>
<accession>A0A183ILX8</accession>
<name>A0A183ILX8_9BILA</name>
<dbReference type="EMBL" id="UZAM01008442">
    <property type="protein sequence ID" value="VDP04984.1"/>
    <property type="molecule type" value="Genomic_DNA"/>
</dbReference>
<organism evidence="3">
    <name type="scientific">Soboliphyme baturini</name>
    <dbReference type="NCBI Taxonomy" id="241478"/>
    <lineage>
        <taxon>Eukaryota</taxon>
        <taxon>Metazoa</taxon>
        <taxon>Ecdysozoa</taxon>
        <taxon>Nematoda</taxon>
        <taxon>Enoplea</taxon>
        <taxon>Dorylaimia</taxon>
        <taxon>Dioctophymatida</taxon>
        <taxon>Dioctophymatoidea</taxon>
        <taxon>Soboliphymatidae</taxon>
        <taxon>Soboliphyme</taxon>
    </lineage>
</organism>
<evidence type="ECO:0000313" key="2">
    <source>
        <dbReference type="Proteomes" id="UP000270296"/>
    </source>
</evidence>
<keyword evidence="2" id="KW-1185">Reference proteome</keyword>
<evidence type="ECO:0000313" key="1">
    <source>
        <dbReference type="EMBL" id="VDP04984.1"/>
    </source>
</evidence>
<dbReference type="Proteomes" id="UP000270296">
    <property type="component" value="Unassembled WGS sequence"/>
</dbReference>